<keyword evidence="2" id="KW-1185">Reference proteome</keyword>
<reference evidence="1 2" key="1">
    <citation type="submission" date="2017-03" db="EMBL/GenBank/DDBJ databases">
        <authorList>
            <person name="Afonso C.L."/>
            <person name="Miller P.J."/>
            <person name="Scott M.A."/>
            <person name="Spackman E."/>
            <person name="Goraichik I."/>
            <person name="Dimitrov K.M."/>
            <person name="Suarez D.L."/>
            <person name="Swayne D.E."/>
        </authorList>
    </citation>
    <scope>NUCLEOTIDE SEQUENCE [LARGE SCALE GENOMIC DNA]</scope>
    <source>
        <strain evidence="1">SB41UT1</strain>
    </source>
</reference>
<sequence length="175" mass="20384">MNITDRLPFKLQGIQKGHLYALTEVTLAFFMADKDYFLERVRHPAVNRWVDETTSKITLDEFREILMEIAPTLGWTLDNKNVGHDVAQYLRMVNLPYTKTFGRVKPFITVTWDEPLRTKYPAALKIIEVPAANLIGPKWLIEHIKPSLAKHHCLQKDSVLSEKETDWNDWAFYAL</sequence>
<dbReference type="RefSeq" id="WP_087106170.1">
    <property type="nucleotide sequence ID" value="NZ_CBCSCN010000004.1"/>
</dbReference>
<dbReference type="EMBL" id="FWPT01000001">
    <property type="protein sequence ID" value="SMA33479.1"/>
    <property type="molecule type" value="Genomic_DNA"/>
</dbReference>
<dbReference type="AlphaFoldDB" id="A0A1X7AE71"/>
<dbReference type="Proteomes" id="UP000196573">
    <property type="component" value="Unassembled WGS sequence"/>
</dbReference>
<evidence type="ECO:0000313" key="1">
    <source>
        <dbReference type="EMBL" id="SMA33479.1"/>
    </source>
</evidence>
<organism evidence="1 2">
    <name type="scientific">Parendozoicomonas haliclonae</name>
    <dbReference type="NCBI Taxonomy" id="1960125"/>
    <lineage>
        <taxon>Bacteria</taxon>
        <taxon>Pseudomonadati</taxon>
        <taxon>Pseudomonadota</taxon>
        <taxon>Gammaproteobacteria</taxon>
        <taxon>Oceanospirillales</taxon>
        <taxon>Endozoicomonadaceae</taxon>
        <taxon>Parendozoicomonas</taxon>
    </lineage>
</organism>
<proteinExistence type="predicted"/>
<protein>
    <submittedName>
        <fullName evidence="1">Uncharacterized protein</fullName>
    </submittedName>
</protein>
<name>A0A1X7AE71_9GAMM</name>
<gene>
    <name evidence="1" type="ORF">EHSB41UT_00288</name>
</gene>
<evidence type="ECO:0000313" key="2">
    <source>
        <dbReference type="Proteomes" id="UP000196573"/>
    </source>
</evidence>
<accession>A0A1X7AE71</accession>